<dbReference type="InterPro" id="IPR023772">
    <property type="entry name" value="DNA-bd_HTH_TetR-type_CS"/>
</dbReference>
<dbReference type="RefSeq" id="WP_002693877.1">
    <property type="nucleotide sequence ID" value="NZ_AAWS01000003.1"/>
</dbReference>
<name>A1ZDZ4_MICM2</name>
<keyword evidence="1" id="KW-0805">Transcription regulation</keyword>
<organism evidence="6 7">
    <name type="scientific">Microscilla marina ATCC 23134</name>
    <dbReference type="NCBI Taxonomy" id="313606"/>
    <lineage>
        <taxon>Bacteria</taxon>
        <taxon>Pseudomonadati</taxon>
        <taxon>Bacteroidota</taxon>
        <taxon>Cytophagia</taxon>
        <taxon>Cytophagales</taxon>
        <taxon>Microscillaceae</taxon>
        <taxon>Microscilla</taxon>
    </lineage>
</organism>
<sequence length="186" mass="21687">MPIKKTTKEEIIAICTQVFRKQGYYRTTLDQLAKANGLTKGVFYHHFKNKEAIMQEVLKASYSYFKAKVFSIAYQDQVPAHDRMQQMIEASNRVFSKDCQGCIFANTALEITHIEEAFAEFTKVFFVDWERAFVYILENEYQPNKAQQLAHQIIADIEGSLILMQVHKNKEFLTKAFERTMRHLGS</sequence>
<protein>
    <submittedName>
        <fullName evidence="6">Transcriptional regulatory protein, TetR family, putative</fullName>
    </submittedName>
</protein>
<evidence type="ECO:0000256" key="3">
    <source>
        <dbReference type="ARBA" id="ARBA00023163"/>
    </source>
</evidence>
<feature type="domain" description="HTH tetR-type" evidence="5">
    <location>
        <begin position="5"/>
        <end position="65"/>
    </location>
</feature>
<dbReference type="GO" id="GO:0003677">
    <property type="term" value="F:DNA binding"/>
    <property type="evidence" value="ECO:0007669"/>
    <property type="project" value="UniProtKB-UniRule"/>
</dbReference>
<dbReference type="PROSITE" id="PS50977">
    <property type="entry name" value="HTH_TETR_2"/>
    <property type="match status" value="1"/>
</dbReference>
<feature type="DNA-binding region" description="H-T-H motif" evidence="4">
    <location>
        <begin position="28"/>
        <end position="47"/>
    </location>
</feature>
<dbReference type="InterPro" id="IPR054156">
    <property type="entry name" value="YxaF_TetR_C"/>
</dbReference>
<evidence type="ECO:0000256" key="4">
    <source>
        <dbReference type="PROSITE-ProRule" id="PRU00335"/>
    </source>
</evidence>
<dbReference type="eggNOG" id="COG1309">
    <property type="taxonomic scope" value="Bacteria"/>
</dbReference>
<dbReference type="PANTHER" id="PTHR47506:SF7">
    <property type="entry name" value="TRANSCRIPTIONAL REGULATORY PROTEIN"/>
    <property type="match status" value="1"/>
</dbReference>
<reference evidence="6 7" key="1">
    <citation type="submission" date="2007-01" db="EMBL/GenBank/DDBJ databases">
        <authorList>
            <person name="Haygood M."/>
            <person name="Podell S."/>
            <person name="Anderson C."/>
            <person name="Hopkinson B."/>
            <person name="Roe K."/>
            <person name="Barbeau K."/>
            <person name="Gaasterland T."/>
            <person name="Ferriera S."/>
            <person name="Johnson J."/>
            <person name="Kravitz S."/>
            <person name="Beeson K."/>
            <person name="Sutton G."/>
            <person name="Rogers Y.-H."/>
            <person name="Friedman R."/>
            <person name="Frazier M."/>
            <person name="Venter J.C."/>
        </authorList>
    </citation>
    <scope>NUCLEOTIDE SEQUENCE [LARGE SCALE GENOMIC DNA]</scope>
    <source>
        <strain evidence="6 7">ATCC 23134</strain>
    </source>
</reference>
<keyword evidence="3" id="KW-0804">Transcription</keyword>
<dbReference type="InterPro" id="IPR001647">
    <property type="entry name" value="HTH_TetR"/>
</dbReference>
<dbReference type="SUPFAM" id="SSF46689">
    <property type="entry name" value="Homeodomain-like"/>
    <property type="match status" value="1"/>
</dbReference>
<keyword evidence="2 4" id="KW-0238">DNA-binding</keyword>
<evidence type="ECO:0000313" key="7">
    <source>
        <dbReference type="Proteomes" id="UP000004095"/>
    </source>
</evidence>
<keyword evidence="7" id="KW-1185">Reference proteome</keyword>
<evidence type="ECO:0000259" key="5">
    <source>
        <dbReference type="PROSITE" id="PS50977"/>
    </source>
</evidence>
<dbReference type="PRINTS" id="PR00455">
    <property type="entry name" value="HTHTETR"/>
</dbReference>
<dbReference type="SUPFAM" id="SSF48498">
    <property type="entry name" value="Tetracyclin repressor-like, C-terminal domain"/>
    <property type="match status" value="1"/>
</dbReference>
<evidence type="ECO:0000313" key="6">
    <source>
        <dbReference type="EMBL" id="EAY31302.1"/>
    </source>
</evidence>
<comment type="caution">
    <text evidence="6">The sequence shown here is derived from an EMBL/GenBank/DDBJ whole genome shotgun (WGS) entry which is preliminary data.</text>
</comment>
<dbReference type="AlphaFoldDB" id="A1ZDZ4"/>
<evidence type="ECO:0000256" key="2">
    <source>
        <dbReference type="ARBA" id="ARBA00023125"/>
    </source>
</evidence>
<proteinExistence type="predicted"/>
<dbReference type="PROSITE" id="PS01081">
    <property type="entry name" value="HTH_TETR_1"/>
    <property type="match status" value="1"/>
</dbReference>
<dbReference type="EMBL" id="AAWS01000003">
    <property type="protein sequence ID" value="EAY31302.1"/>
    <property type="molecule type" value="Genomic_DNA"/>
</dbReference>
<dbReference type="InterPro" id="IPR009057">
    <property type="entry name" value="Homeodomain-like_sf"/>
</dbReference>
<dbReference type="Proteomes" id="UP000004095">
    <property type="component" value="Unassembled WGS sequence"/>
</dbReference>
<dbReference type="Pfam" id="PF21993">
    <property type="entry name" value="TetR_C_13_2"/>
    <property type="match status" value="1"/>
</dbReference>
<dbReference type="Pfam" id="PF00440">
    <property type="entry name" value="TetR_N"/>
    <property type="match status" value="1"/>
</dbReference>
<accession>A1ZDZ4</accession>
<dbReference type="OrthoDB" id="6430772at2"/>
<dbReference type="Gene3D" id="1.10.357.10">
    <property type="entry name" value="Tetracycline Repressor, domain 2"/>
    <property type="match status" value="1"/>
</dbReference>
<dbReference type="PANTHER" id="PTHR47506">
    <property type="entry name" value="TRANSCRIPTIONAL REGULATORY PROTEIN"/>
    <property type="match status" value="1"/>
</dbReference>
<dbReference type="InterPro" id="IPR036271">
    <property type="entry name" value="Tet_transcr_reg_TetR-rel_C_sf"/>
</dbReference>
<gene>
    <name evidence="6" type="ORF">M23134_04135</name>
</gene>
<evidence type="ECO:0000256" key="1">
    <source>
        <dbReference type="ARBA" id="ARBA00023015"/>
    </source>
</evidence>